<proteinExistence type="predicted"/>
<sequence length="110" mass="11889">MCPSVGRQPATIQHPGRPPPPLGRPCDRISRPHSAGKESWTSNLLSIRGPHDPTHGGWLLHTGPAVVRRQAQLPATSGLTPTRWPKIVLGSGSSRRWLRTAGTAVRCLRA</sequence>
<feature type="region of interest" description="Disordered" evidence="1">
    <location>
        <begin position="1"/>
        <end position="56"/>
    </location>
</feature>
<dbReference type="AlphaFoldDB" id="A0AAV7TNJ4"/>
<gene>
    <name evidence="2" type="ORF">NDU88_003031</name>
</gene>
<protein>
    <submittedName>
        <fullName evidence="2">Uncharacterized protein</fullName>
    </submittedName>
</protein>
<reference evidence="2" key="1">
    <citation type="journal article" date="2022" name="bioRxiv">
        <title>Sequencing and chromosome-scale assembly of the giantPleurodeles waltlgenome.</title>
        <authorList>
            <person name="Brown T."/>
            <person name="Elewa A."/>
            <person name="Iarovenko S."/>
            <person name="Subramanian E."/>
            <person name="Araus A.J."/>
            <person name="Petzold A."/>
            <person name="Susuki M."/>
            <person name="Suzuki K.-i.T."/>
            <person name="Hayashi T."/>
            <person name="Toyoda A."/>
            <person name="Oliveira C."/>
            <person name="Osipova E."/>
            <person name="Leigh N.D."/>
            <person name="Simon A."/>
            <person name="Yun M.H."/>
        </authorList>
    </citation>
    <scope>NUCLEOTIDE SEQUENCE</scope>
    <source>
        <strain evidence="2">20211129_DDA</strain>
        <tissue evidence="2">Liver</tissue>
    </source>
</reference>
<evidence type="ECO:0000256" key="1">
    <source>
        <dbReference type="SAM" id="MobiDB-lite"/>
    </source>
</evidence>
<accession>A0AAV7TNJ4</accession>
<dbReference type="EMBL" id="JANPWB010000006">
    <property type="protein sequence ID" value="KAJ1177779.1"/>
    <property type="molecule type" value="Genomic_DNA"/>
</dbReference>
<organism evidence="2 3">
    <name type="scientific">Pleurodeles waltl</name>
    <name type="common">Iberian ribbed newt</name>
    <dbReference type="NCBI Taxonomy" id="8319"/>
    <lineage>
        <taxon>Eukaryota</taxon>
        <taxon>Metazoa</taxon>
        <taxon>Chordata</taxon>
        <taxon>Craniata</taxon>
        <taxon>Vertebrata</taxon>
        <taxon>Euteleostomi</taxon>
        <taxon>Amphibia</taxon>
        <taxon>Batrachia</taxon>
        <taxon>Caudata</taxon>
        <taxon>Salamandroidea</taxon>
        <taxon>Salamandridae</taxon>
        <taxon>Pleurodelinae</taxon>
        <taxon>Pleurodeles</taxon>
    </lineage>
</organism>
<name>A0AAV7TNJ4_PLEWA</name>
<comment type="caution">
    <text evidence="2">The sequence shown here is derived from an EMBL/GenBank/DDBJ whole genome shotgun (WGS) entry which is preliminary data.</text>
</comment>
<dbReference type="Proteomes" id="UP001066276">
    <property type="component" value="Chromosome 3_2"/>
</dbReference>
<evidence type="ECO:0000313" key="2">
    <source>
        <dbReference type="EMBL" id="KAJ1177779.1"/>
    </source>
</evidence>
<evidence type="ECO:0000313" key="3">
    <source>
        <dbReference type="Proteomes" id="UP001066276"/>
    </source>
</evidence>
<keyword evidence="3" id="KW-1185">Reference proteome</keyword>